<dbReference type="PANTHER" id="PTHR21060:SF3">
    <property type="entry name" value="BUTYRATE KINASE 2-RELATED"/>
    <property type="match status" value="1"/>
</dbReference>
<proteinExistence type="inferred from homology"/>
<dbReference type="GO" id="GO:0047761">
    <property type="term" value="F:butyrate kinase activity"/>
    <property type="evidence" value="ECO:0007669"/>
    <property type="project" value="UniProtKB-UniRule"/>
</dbReference>
<dbReference type="HAMAP" id="MF_00542">
    <property type="entry name" value="Butyrate_kinase"/>
    <property type="match status" value="1"/>
</dbReference>
<dbReference type="GO" id="GO:0008776">
    <property type="term" value="F:acetate kinase activity"/>
    <property type="evidence" value="ECO:0007669"/>
    <property type="project" value="TreeGrafter"/>
</dbReference>
<comment type="similarity">
    <text evidence="2 9 10">Belongs to the acetokinase family.</text>
</comment>
<evidence type="ECO:0000256" key="7">
    <source>
        <dbReference type="ARBA" id="ARBA00022840"/>
    </source>
</evidence>
<dbReference type="EC" id="2.7.2.7" evidence="9"/>
<dbReference type="NCBIfam" id="TIGR02707">
    <property type="entry name" value="butyr_kinase"/>
    <property type="match status" value="1"/>
</dbReference>
<comment type="caution">
    <text evidence="11">The sequence shown here is derived from an EMBL/GenBank/DDBJ whole genome shotgun (WGS) entry which is preliminary data.</text>
</comment>
<evidence type="ECO:0000256" key="1">
    <source>
        <dbReference type="ARBA" id="ARBA00004496"/>
    </source>
</evidence>
<dbReference type="NCBIfam" id="NF002834">
    <property type="entry name" value="PRK03011.1-5"/>
    <property type="match status" value="1"/>
</dbReference>
<dbReference type="Gene3D" id="3.30.420.40">
    <property type="match status" value="2"/>
</dbReference>
<dbReference type="Proteomes" id="UP000611629">
    <property type="component" value="Unassembled WGS sequence"/>
</dbReference>
<dbReference type="Pfam" id="PF00871">
    <property type="entry name" value="Acetate_kinase"/>
    <property type="match status" value="1"/>
</dbReference>
<dbReference type="PIRSF" id="PIRSF036458">
    <property type="entry name" value="Butyrate_kin"/>
    <property type="match status" value="1"/>
</dbReference>
<dbReference type="GO" id="GO:0005737">
    <property type="term" value="C:cytoplasm"/>
    <property type="evidence" value="ECO:0007669"/>
    <property type="project" value="UniProtKB-SubCell"/>
</dbReference>
<dbReference type="AlphaFoldDB" id="A0A974BN04"/>
<keyword evidence="3 9" id="KW-0963">Cytoplasm</keyword>
<dbReference type="InterPro" id="IPR011245">
    <property type="entry name" value="Butyrate_kin"/>
</dbReference>
<evidence type="ECO:0000256" key="5">
    <source>
        <dbReference type="ARBA" id="ARBA00022741"/>
    </source>
</evidence>
<evidence type="ECO:0000256" key="4">
    <source>
        <dbReference type="ARBA" id="ARBA00022679"/>
    </source>
</evidence>
<accession>A0A974BN04</accession>
<evidence type="ECO:0000256" key="8">
    <source>
        <dbReference type="ARBA" id="ARBA00048596"/>
    </source>
</evidence>
<dbReference type="GO" id="GO:0006083">
    <property type="term" value="P:acetate metabolic process"/>
    <property type="evidence" value="ECO:0007669"/>
    <property type="project" value="TreeGrafter"/>
</dbReference>
<dbReference type="InterPro" id="IPR043129">
    <property type="entry name" value="ATPase_NBD"/>
</dbReference>
<evidence type="ECO:0000256" key="9">
    <source>
        <dbReference type="HAMAP-Rule" id="MF_00542"/>
    </source>
</evidence>
<dbReference type="InterPro" id="IPR023865">
    <property type="entry name" value="Aliphatic_acid_kinase_CS"/>
</dbReference>
<dbReference type="CDD" id="cd24011">
    <property type="entry name" value="ASKHA_NBD_BK"/>
    <property type="match status" value="1"/>
</dbReference>
<comment type="catalytic activity">
    <reaction evidence="8 9">
        <text>butanoate + ATP = butanoyl phosphate + ADP</text>
        <dbReference type="Rhea" id="RHEA:13585"/>
        <dbReference type="ChEBI" id="CHEBI:17968"/>
        <dbReference type="ChEBI" id="CHEBI:30616"/>
        <dbReference type="ChEBI" id="CHEBI:58079"/>
        <dbReference type="ChEBI" id="CHEBI:456216"/>
        <dbReference type="EC" id="2.7.2.7"/>
    </reaction>
</comment>
<gene>
    <name evidence="9 11" type="primary">buk</name>
    <name evidence="11" type="ORF">HZF24_17035</name>
</gene>
<evidence type="ECO:0000256" key="3">
    <source>
        <dbReference type="ARBA" id="ARBA00022490"/>
    </source>
</evidence>
<dbReference type="SUPFAM" id="SSF53067">
    <property type="entry name" value="Actin-like ATPase domain"/>
    <property type="match status" value="2"/>
</dbReference>
<dbReference type="EMBL" id="JACBNQ010000030">
    <property type="protein sequence ID" value="NYB75856.1"/>
    <property type="molecule type" value="Genomic_DNA"/>
</dbReference>
<keyword evidence="5 9" id="KW-0547">Nucleotide-binding</keyword>
<organism evidence="11 12">
    <name type="scientific">Sedimentibacter hydroxybenzoicus DSM 7310</name>
    <dbReference type="NCBI Taxonomy" id="1123245"/>
    <lineage>
        <taxon>Bacteria</taxon>
        <taxon>Bacillati</taxon>
        <taxon>Bacillota</taxon>
        <taxon>Tissierellia</taxon>
        <taxon>Sedimentibacter</taxon>
    </lineage>
</organism>
<evidence type="ECO:0000256" key="10">
    <source>
        <dbReference type="RuleBase" id="RU003835"/>
    </source>
</evidence>
<dbReference type="PROSITE" id="PS01075">
    <property type="entry name" value="ACETATE_KINASE_1"/>
    <property type="match status" value="1"/>
</dbReference>
<sequence>MYKILVLNLGSTSTKIAYYEDEACIIKTNIEHPAEEIKQFNHFMEQNKYRENYIKKFMSENNVDISELDVIVSRGGHTKPLEGGVYRVCEEMLEQQASGLYGQHPCDLGSKIAYGMCERIKAIPLVVDPPITDEFEPLARLSGHPLIERRSSFHALSHKATAKRYARENGLKYDELNLIVVHLGGGVSVAPHGKGRMIDGDNGLEGDGAYSTNRTGALPVGDLVKLCFSGEYSYEQVKKMINGNGGLMAYLGESDVKTIESNAKHDEKAALYLDGMVYQVCKNIGSCATVLYGKVDAILVTGGIAYSSSIVQKIKDRCEFIAPVVVYPGENEMESLARGAFGGLKGDEPIRNFNESTTVTA</sequence>
<keyword evidence="12" id="KW-1185">Reference proteome</keyword>
<evidence type="ECO:0000256" key="2">
    <source>
        <dbReference type="ARBA" id="ARBA00008748"/>
    </source>
</evidence>
<dbReference type="GO" id="GO:0005524">
    <property type="term" value="F:ATP binding"/>
    <property type="evidence" value="ECO:0007669"/>
    <property type="project" value="UniProtKB-KW"/>
</dbReference>
<dbReference type="PRINTS" id="PR00471">
    <property type="entry name" value="ACETATEKNASE"/>
</dbReference>
<keyword evidence="7 9" id="KW-0067">ATP-binding</keyword>
<dbReference type="RefSeq" id="WP_179239574.1">
    <property type="nucleotide sequence ID" value="NZ_JACBNQ010000030.1"/>
</dbReference>
<keyword evidence="6 9" id="KW-0418">Kinase</keyword>
<reference evidence="11" key="1">
    <citation type="submission" date="2020-07" db="EMBL/GenBank/DDBJ databases">
        <title>Genomic analysis of a strain of Sedimentibacter Hydroxybenzoicus DSM7310.</title>
        <authorList>
            <person name="Ma S."/>
        </authorList>
    </citation>
    <scope>NUCLEOTIDE SEQUENCE</scope>
    <source>
        <strain evidence="11">DSM 7310</strain>
    </source>
</reference>
<evidence type="ECO:0000256" key="6">
    <source>
        <dbReference type="ARBA" id="ARBA00022777"/>
    </source>
</evidence>
<evidence type="ECO:0000313" key="12">
    <source>
        <dbReference type="Proteomes" id="UP000611629"/>
    </source>
</evidence>
<comment type="subcellular location">
    <subcellularLocation>
        <location evidence="1 9">Cytoplasm</location>
    </subcellularLocation>
</comment>
<keyword evidence="4 9" id="KW-0808">Transferase</keyword>
<dbReference type="PANTHER" id="PTHR21060">
    <property type="entry name" value="ACETATE KINASE"/>
    <property type="match status" value="1"/>
</dbReference>
<name>A0A974BN04_SEDHY</name>
<evidence type="ECO:0000313" key="11">
    <source>
        <dbReference type="EMBL" id="NYB75856.1"/>
    </source>
</evidence>
<protein>
    <recommendedName>
        <fullName evidence="9">Probable butyrate kinase</fullName>
        <shortName evidence="9">BK</shortName>
        <ecNumber evidence="9">2.7.2.7</ecNumber>
    </recommendedName>
    <alternativeName>
        <fullName evidence="9">Branched-chain carboxylic acid kinase</fullName>
    </alternativeName>
</protein>
<dbReference type="InterPro" id="IPR000890">
    <property type="entry name" value="Aliphatic_acid_kin_short-chain"/>
</dbReference>